<reference evidence="1 2" key="1">
    <citation type="journal article" date="2013" name="BMC Genomics">
        <title>The miniature genome of a carnivorous plant Genlisea aurea contains a low number of genes and short non-coding sequences.</title>
        <authorList>
            <person name="Leushkin E.V."/>
            <person name="Sutormin R.A."/>
            <person name="Nabieva E.R."/>
            <person name="Penin A.A."/>
            <person name="Kondrashov A.S."/>
            <person name="Logacheva M.D."/>
        </authorList>
    </citation>
    <scope>NUCLEOTIDE SEQUENCE [LARGE SCALE GENOMIC DNA]</scope>
</reference>
<protein>
    <submittedName>
        <fullName evidence="1">Uncharacterized protein</fullName>
    </submittedName>
</protein>
<organism evidence="1 2">
    <name type="scientific">Genlisea aurea</name>
    <dbReference type="NCBI Taxonomy" id="192259"/>
    <lineage>
        <taxon>Eukaryota</taxon>
        <taxon>Viridiplantae</taxon>
        <taxon>Streptophyta</taxon>
        <taxon>Embryophyta</taxon>
        <taxon>Tracheophyta</taxon>
        <taxon>Spermatophyta</taxon>
        <taxon>Magnoliopsida</taxon>
        <taxon>eudicotyledons</taxon>
        <taxon>Gunneridae</taxon>
        <taxon>Pentapetalae</taxon>
        <taxon>asterids</taxon>
        <taxon>lamiids</taxon>
        <taxon>Lamiales</taxon>
        <taxon>Lentibulariaceae</taxon>
        <taxon>Genlisea</taxon>
    </lineage>
</organism>
<accession>S8EIZ8</accession>
<sequence length="330" mass="36699">MVGVASLLELLRKNPNFGSQCFSSRGLFTSKVVGFSASFAIASPFAFADLFRNGIVQVGYCDAGEAFGEDYSSIMQSASAALFRNDLLKHSAKQYDIQLKPLFSALHWRALSVTTIRSFLLFYLPLLEPPSHLEDEDADFLQDESEEERRLDLVAPFKKSVVQVVRETSVVTTRRVLERVAVHYVSQRMAWKLLKDVPKSAMRKAGRGWPISRYVFRVSRTTFRGFFLGALASWIIQLGVEVYRIFNSTTKRGETEDGRILPDQLHLVGKKVYSATVRCSSSLVFASIGAGIGATLFRPSTGQWIGCSAGDFAGPLIVAFVFEKLNLEPL</sequence>
<dbReference type="EMBL" id="AUSU01000776">
    <property type="protein sequence ID" value="EPS72592.1"/>
    <property type="molecule type" value="Genomic_DNA"/>
</dbReference>
<keyword evidence="2" id="KW-1185">Reference proteome</keyword>
<evidence type="ECO:0000313" key="2">
    <source>
        <dbReference type="Proteomes" id="UP000015453"/>
    </source>
</evidence>
<dbReference type="OrthoDB" id="1925570at2759"/>
<dbReference type="AlphaFoldDB" id="S8EIZ8"/>
<name>S8EIZ8_9LAMI</name>
<gene>
    <name evidence="1" type="ORF">M569_02165</name>
</gene>
<dbReference type="PANTHER" id="PTHR36074:SF1">
    <property type="entry name" value="ISOPENTENYL-DIPHOSPHATE DELTA-ISOMERASE"/>
    <property type="match status" value="1"/>
</dbReference>
<dbReference type="PANTHER" id="PTHR36074">
    <property type="entry name" value="ISOPENTENYL-DIPHOSPHATE DELTA-ISOMERASE"/>
    <property type="match status" value="1"/>
</dbReference>
<dbReference type="Proteomes" id="UP000015453">
    <property type="component" value="Unassembled WGS sequence"/>
</dbReference>
<evidence type="ECO:0000313" key="1">
    <source>
        <dbReference type="EMBL" id="EPS72592.1"/>
    </source>
</evidence>
<comment type="caution">
    <text evidence="1">The sequence shown here is derived from an EMBL/GenBank/DDBJ whole genome shotgun (WGS) entry which is preliminary data.</text>
</comment>
<proteinExistence type="predicted"/>